<reference evidence="2" key="1">
    <citation type="submission" date="2020-05" db="EMBL/GenBank/DDBJ databases">
        <title>WGS assembly of Panicum virgatum.</title>
        <authorList>
            <person name="Lovell J.T."/>
            <person name="Jenkins J."/>
            <person name="Shu S."/>
            <person name="Juenger T.E."/>
            <person name="Schmutz J."/>
        </authorList>
    </citation>
    <scope>NUCLEOTIDE SEQUENCE</scope>
    <source>
        <strain evidence="2">AP13</strain>
    </source>
</reference>
<name>A0A8T0VBQ1_PANVG</name>
<evidence type="ECO:0000259" key="1">
    <source>
        <dbReference type="Pfam" id="PF03478"/>
    </source>
</evidence>
<dbReference type="InterPro" id="IPR005174">
    <property type="entry name" value="KIB1-4_b-propeller"/>
</dbReference>
<dbReference type="Proteomes" id="UP000823388">
    <property type="component" value="Chromosome 2N"/>
</dbReference>
<proteinExistence type="predicted"/>
<dbReference type="PANTHER" id="PTHR33165">
    <property type="entry name" value="F-BOX DOMAIN CONTAINING PROTEIN-LIKE-RELATED"/>
    <property type="match status" value="1"/>
</dbReference>
<dbReference type="Pfam" id="PF03478">
    <property type="entry name" value="Beta-prop_KIB1-4"/>
    <property type="match status" value="1"/>
</dbReference>
<protein>
    <recommendedName>
        <fullName evidence="1">KIB1-4 beta-propeller domain-containing protein</fullName>
    </recommendedName>
</protein>
<feature type="domain" description="KIB1-4 beta-propeller" evidence="1">
    <location>
        <begin position="102"/>
        <end position="363"/>
    </location>
</feature>
<keyword evidence="3" id="KW-1185">Reference proteome</keyword>
<dbReference type="AlphaFoldDB" id="A0A8T0VBQ1"/>
<comment type="caution">
    <text evidence="2">The sequence shown here is derived from an EMBL/GenBank/DDBJ whole genome shotgun (WGS) entry which is preliminary data.</text>
</comment>
<accession>A0A8T0VBQ1</accession>
<gene>
    <name evidence="2" type="ORF">PVAP13_2NG105918</name>
</gene>
<dbReference type="PANTHER" id="PTHR33165:SF53">
    <property type="entry name" value="OS04G0486300 PROTEIN"/>
    <property type="match status" value="1"/>
</dbReference>
<sequence>MSSSPAPGTATGKRDRTSDPGLLWASLPEDLVRLVAWRLLAAGDLLDYVRFRAVCTGWRSSAVSPCGRGVTDPRFHPRRWTMLPEGHCLHPGHPDLRGHARFLNLDTGALVRARLPLLDDHCAIDSVDGLLLLLGDQYQRGTIRLIHPFTGDIAELPPLATLLPQLGTSLALHSCPVLYRIKYLASRVCASASFKAGVITVMLALDQVQCVAFATSQDQQWSLSSWNYPVTTAPPLAFQGKLYVLHTTDECGKNMNRFLQIGPPAQGEVGSGGMLQLQPPQLIATIPVSKLRKPGYLVECDSEILVLGYRGASMSRILICKLADLVLQRFIPIKSIGDNTLFVGERCMSVSSKVLSTVRDDNVVCIHPRQHYLAQYHLSSGTWSPAIDDCSLYGRASGPSNLVHYIYSCCTRSLWYRGIVFRMTPPDSFA</sequence>
<organism evidence="2 3">
    <name type="scientific">Panicum virgatum</name>
    <name type="common">Blackwell switchgrass</name>
    <dbReference type="NCBI Taxonomy" id="38727"/>
    <lineage>
        <taxon>Eukaryota</taxon>
        <taxon>Viridiplantae</taxon>
        <taxon>Streptophyta</taxon>
        <taxon>Embryophyta</taxon>
        <taxon>Tracheophyta</taxon>
        <taxon>Spermatophyta</taxon>
        <taxon>Magnoliopsida</taxon>
        <taxon>Liliopsida</taxon>
        <taxon>Poales</taxon>
        <taxon>Poaceae</taxon>
        <taxon>PACMAD clade</taxon>
        <taxon>Panicoideae</taxon>
        <taxon>Panicodae</taxon>
        <taxon>Paniceae</taxon>
        <taxon>Panicinae</taxon>
        <taxon>Panicum</taxon>
        <taxon>Panicum sect. Hiantes</taxon>
    </lineage>
</organism>
<dbReference type="EMBL" id="CM029040">
    <property type="protein sequence ID" value="KAG2632650.1"/>
    <property type="molecule type" value="Genomic_DNA"/>
</dbReference>
<evidence type="ECO:0000313" key="2">
    <source>
        <dbReference type="EMBL" id="KAG2632650.1"/>
    </source>
</evidence>
<dbReference type="OrthoDB" id="1644419at2759"/>
<evidence type="ECO:0000313" key="3">
    <source>
        <dbReference type="Proteomes" id="UP000823388"/>
    </source>
</evidence>